<keyword evidence="1" id="KW-0413">Isomerase</keyword>
<evidence type="ECO:0000313" key="2">
    <source>
        <dbReference type="Proteomes" id="UP001224775"/>
    </source>
</evidence>
<organism evidence="1 2">
    <name type="scientific">Skeletonema marinoi</name>
    <dbReference type="NCBI Taxonomy" id="267567"/>
    <lineage>
        <taxon>Eukaryota</taxon>
        <taxon>Sar</taxon>
        <taxon>Stramenopiles</taxon>
        <taxon>Ochrophyta</taxon>
        <taxon>Bacillariophyta</taxon>
        <taxon>Coscinodiscophyceae</taxon>
        <taxon>Thalassiosirophycidae</taxon>
        <taxon>Thalassiosirales</taxon>
        <taxon>Skeletonemataceae</taxon>
        <taxon>Skeletonema</taxon>
        <taxon>Skeletonema marinoi-dohrnii complex</taxon>
    </lineage>
</organism>
<name>A0AAD9DFZ9_9STRA</name>
<accession>A0AAD9DFZ9</accession>
<reference evidence="1" key="1">
    <citation type="submission" date="2023-06" db="EMBL/GenBank/DDBJ databases">
        <title>Survivors Of The Sea: Transcriptome response of Skeletonema marinoi to long-term dormancy.</title>
        <authorList>
            <person name="Pinder M.I.M."/>
            <person name="Kourtchenko O."/>
            <person name="Robertson E.K."/>
            <person name="Larsson T."/>
            <person name="Maumus F."/>
            <person name="Osuna-Cruz C.M."/>
            <person name="Vancaester E."/>
            <person name="Stenow R."/>
            <person name="Vandepoele K."/>
            <person name="Ploug H."/>
            <person name="Bruchert V."/>
            <person name="Godhe A."/>
            <person name="Topel M."/>
        </authorList>
    </citation>
    <scope>NUCLEOTIDE SEQUENCE</scope>
    <source>
        <strain evidence="1">R05AC</strain>
    </source>
</reference>
<comment type="caution">
    <text evidence="1">The sequence shown here is derived from an EMBL/GenBank/DDBJ whole genome shotgun (WGS) entry which is preliminary data.</text>
</comment>
<dbReference type="AlphaFoldDB" id="A0AAD9DFZ9"/>
<sequence>MPNATESKRNSVSADFCNELQYSMNRMLRLEVRMFQLQLAPYLMTTKGQTAQDESNEEEQQDHSVLPRLRLWHAIQSSSSKWYSYRFTLGPTLFDPMERFTRTHFVHRPSFAPSSGPPYEITTEDIARLNQYLGCMLEHTTSKLLAAS</sequence>
<dbReference type="Proteomes" id="UP001224775">
    <property type="component" value="Unassembled WGS sequence"/>
</dbReference>
<proteinExistence type="predicted"/>
<protein>
    <submittedName>
        <fullName evidence="1">Pseudouridine synthase, TruA family</fullName>
        <ecNumber evidence="1">5.4.99.-</ecNumber>
    </submittedName>
</protein>
<keyword evidence="2" id="KW-1185">Reference proteome</keyword>
<dbReference type="EC" id="5.4.99.-" evidence="1"/>
<gene>
    <name evidence="1" type="ORF">QTG54_004726</name>
</gene>
<dbReference type="GO" id="GO:0016853">
    <property type="term" value="F:isomerase activity"/>
    <property type="evidence" value="ECO:0007669"/>
    <property type="project" value="UniProtKB-KW"/>
</dbReference>
<evidence type="ECO:0000313" key="1">
    <source>
        <dbReference type="EMBL" id="KAK1744193.1"/>
    </source>
</evidence>
<dbReference type="EMBL" id="JATAAI010000007">
    <property type="protein sequence ID" value="KAK1744193.1"/>
    <property type="molecule type" value="Genomic_DNA"/>
</dbReference>